<keyword evidence="3" id="KW-1185">Reference proteome</keyword>
<dbReference type="SUPFAM" id="SSF51735">
    <property type="entry name" value="NAD(P)-binding Rossmann-fold domains"/>
    <property type="match status" value="1"/>
</dbReference>
<dbReference type="EMBL" id="RYZH01000077">
    <property type="protein sequence ID" value="RUL82078.1"/>
    <property type="molecule type" value="Genomic_DNA"/>
</dbReference>
<proteinExistence type="predicted"/>
<protein>
    <submittedName>
        <fullName evidence="2">NAD-dependent epimerase/dehydratase family protein</fullName>
    </submittedName>
</protein>
<accession>A0A432MCT0</accession>
<dbReference type="PANTHER" id="PTHR48079">
    <property type="entry name" value="PROTEIN YEEZ"/>
    <property type="match status" value="1"/>
</dbReference>
<evidence type="ECO:0000259" key="1">
    <source>
        <dbReference type="Pfam" id="PF01370"/>
    </source>
</evidence>
<dbReference type="OrthoDB" id="240982at2"/>
<dbReference type="PANTHER" id="PTHR48079:SF6">
    <property type="entry name" value="NAD(P)-BINDING DOMAIN-CONTAINING PROTEIN-RELATED"/>
    <property type="match status" value="1"/>
</dbReference>
<dbReference type="InterPro" id="IPR036291">
    <property type="entry name" value="NAD(P)-bd_dom_sf"/>
</dbReference>
<dbReference type="GO" id="GO:0005737">
    <property type="term" value="C:cytoplasm"/>
    <property type="evidence" value="ECO:0007669"/>
    <property type="project" value="TreeGrafter"/>
</dbReference>
<dbReference type="Pfam" id="PF01370">
    <property type="entry name" value="Epimerase"/>
    <property type="match status" value="1"/>
</dbReference>
<organism evidence="2 3">
    <name type="scientific">Tautonia sociabilis</name>
    <dbReference type="NCBI Taxonomy" id="2080755"/>
    <lineage>
        <taxon>Bacteria</taxon>
        <taxon>Pseudomonadati</taxon>
        <taxon>Planctomycetota</taxon>
        <taxon>Planctomycetia</taxon>
        <taxon>Isosphaerales</taxon>
        <taxon>Isosphaeraceae</taxon>
        <taxon>Tautonia</taxon>
    </lineage>
</organism>
<dbReference type="InterPro" id="IPR001509">
    <property type="entry name" value="Epimerase_deHydtase"/>
</dbReference>
<sequence length="367" mass="40376">MNRTTASPRPCLVTGATGLLGSHIAERLVARGEPVRALVRPTSDTTFLEAIGVELVPGDLTDPSSCAEALRGARVVYHAAAKVGDWGSWSEFQSACLDATEALARAALAAGVDRFVHISSTSAYGHPPRTGRPITEDHPLGVGVWWPWDYYTISKVESERILWRLARQEGLPLTVIRPSWLYGERDRTTTARLISRMRGAGIPVIGKGDNPLSAVYAGNVADAAILAAEDPGSVGEAYNVTDQGPMTQREFLRYFAEAAGAPRPRWYRRLPYFYPIVFAGALVIEAYARLLRWPKAPIITRYATWLMARRIWYSTEKARTRLGWTPALDNAESIGRTVRWFLDREAPPGPLAPIPAASDHRSRDGSN</sequence>
<comment type="caution">
    <text evidence="2">The sequence shown here is derived from an EMBL/GenBank/DDBJ whole genome shotgun (WGS) entry which is preliminary data.</text>
</comment>
<dbReference type="Proteomes" id="UP000280296">
    <property type="component" value="Unassembled WGS sequence"/>
</dbReference>
<name>A0A432MCT0_9BACT</name>
<reference evidence="2 3" key="1">
    <citation type="submission" date="2018-12" db="EMBL/GenBank/DDBJ databases">
        <authorList>
            <person name="Toschakov S.V."/>
        </authorList>
    </citation>
    <scope>NUCLEOTIDE SEQUENCE [LARGE SCALE GENOMIC DNA]</scope>
    <source>
        <strain evidence="2 3">GM2012</strain>
    </source>
</reference>
<dbReference type="AlphaFoldDB" id="A0A432MCT0"/>
<gene>
    <name evidence="2" type="ORF">TsocGM_23995</name>
</gene>
<evidence type="ECO:0000313" key="2">
    <source>
        <dbReference type="EMBL" id="RUL82078.1"/>
    </source>
</evidence>
<dbReference type="RefSeq" id="WP_126728002.1">
    <property type="nucleotide sequence ID" value="NZ_RYZH01000077.1"/>
</dbReference>
<reference evidence="2 3" key="2">
    <citation type="submission" date="2019-01" db="EMBL/GenBank/DDBJ databases">
        <title>Tautonia sociabilis, a novel thermotolerant planctomycete of Isosphaeraceae family, isolated from a 4000 m deep subterranean habitat.</title>
        <authorList>
            <person name="Kovaleva O.L."/>
            <person name="Elcheninov A.G."/>
            <person name="Van Heerden E."/>
            <person name="Toshchakov S.V."/>
            <person name="Novikov A."/>
            <person name="Bonch-Osmolovskaya E.A."/>
            <person name="Kublanov I.V."/>
        </authorList>
    </citation>
    <scope>NUCLEOTIDE SEQUENCE [LARGE SCALE GENOMIC DNA]</scope>
    <source>
        <strain evidence="2 3">GM2012</strain>
    </source>
</reference>
<evidence type="ECO:0000313" key="3">
    <source>
        <dbReference type="Proteomes" id="UP000280296"/>
    </source>
</evidence>
<dbReference type="Gene3D" id="3.40.50.720">
    <property type="entry name" value="NAD(P)-binding Rossmann-like Domain"/>
    <property type="match status" value="1"/>
</dbReference>
<dbReference type="GO" id="GO:0004029">
    <property type="term" value="F:aldehyde dehydrogenase (NAD+) activity"/>
    <property type="evidence" value="ECO:0007669"/>
    <property type="project" value="TreeGrafter"/>
</dbReference>
<feature type="domain" description="NAD-dependent epimerase/dehydratase" evidence="1">
    <location>
        <begin position="12"/>
        <end position="240"/>
    </location>
</feature>
<dbReference type="InterPro" id="IPR051783">
    <property type="entry name" value="NAD(P)-dependent_oxidoreduct"/>
</dbReference>